<protein>
    <submittedName>
        <fullName evidence="3">Polysaccharide deacetylase family protein</fullName>
        <ecNumber evidence="3">3.-.-.-</ecNumber>
    </submittedName>
</protein>
<dbReference type="EMBL" id="CP133762">
    <property type="protein sequence ID" value="WMX46386.1"/>
    <property type="molecule type" value="Genomic_DNA"/>
</dbReference>
<evidence type="ECO:0000313" key="3">
    <source>
        <dbReference type="EMBL" id="WMX46386.1"/>
    </source>
</evidence>
<feature type="region of interest" description="Disordered" evidence="1">
    <location>
        <begin position="1"/>
        <end position="22"/>
    </location>
</feature>
<sequence length="406" mass="42053">MTTGRTSAGSTHGGPAAGGATTGTRYAGIAWTGSGYRVDVVDAGTGRRVVEPSSWGGAQVAELIAWLRDFDGGPAPAVVLESTNGLLDGPMTAAGLEVYRADPWLLPSRPPFGSVPAERLAQQARTAPGSLARVTAEGGSLTGRADEYFDGVRRGEPILAELTAAGRSFGHGSRDVPRVALTFDDGPDPVYTRQVLEILDRYGARATFFCVGHHVTALPDEVRRIAAAGHELGNHSWSHPFLFDLTPDELREQIDRTAEAVDGLTGTAPVWFRPPYGALSPEVLAALEKHPVALTMWDVDARDWSRPGPERIAATVLEDAGPGSVVLMHEGAGDRAQTVEALPSIVEGLLERGLEPVTVSELAATAAATAAATDTATATAATAVGGHSGISGNSGSNGISGNNGND</sequence>
<dbReference type="CDD" id="cd10917">
    <property type="entry name" value="CE4_NodB_like_6s_7s"/>
    <property type="match status" value="1"/>
</dbReference>
<dbReference type="GO" id="GO:0016787">
    <property type="term" value="F:hydrolase activity"/>
    <property type="evidence" value="ECO:0007669"/>
    <property type="project" value="UniProtKB-KW"/>
</dbReference>
<name>A0ABY9RW47_9ACTN</name>
<dbReference type="RefSeq" id="WP_309548944.1">
    <property type="nucleotide sequence ID" value="NZ_CP133762.1"/>
</dbReference>
<evidence type="ECO:0000256" key="1">
    <source>
        <dbReference type="SAM" id="MobiDB-lite"/>
    </source>
</evidence>
<gene>
    <name evidence="3" type="ORF">RGF97_18200</name>
</gene>
<accession>A0ABY9RW47</accession>
<dbReference type="Proteomes" id="UP001250858">
    <property type="component" value="Chromosome"/>
</dbReference>
<proteinExistence type="predicted"/>
<organism evidence="3 4">
    <name type="scientific">Streptomyces roseicoloratus</name>
    <dbReference type="NCBI Taxonomy" id="2508722"/>
    <lineage>
        <taxon>Bacteria</taxon>
        <taxon>Bacillati</taxon>
        <taxon>Actinomycetota</taxon>
        <taxon>Actinomycetes</taxon>
        <taxon>Kitasatosporales</taxon>
        <taxon>Streptomycetaceae</taxon>
        <taxon>Streptomyces</taxon>
    </lineage>
</organism>
<dbReference type="SUPFAM" id="SSF88713">
    <property type="entry name" value="Glycoside hydrolase/deacetylase"/>
    <property type="match status" value="1"/>
</dbReference>
<feature type="domain" description="NodB homology" evidence="2">
    <location>
        <begin position="177"/>
        <end position="357"/>
    </location>
</feature>
<keyword evidence="3" id="KW-0378">Hydrolase</keyword>
<dbReference type="InterPro" id="IPR050248">
    <property type="entry name" value="Polysacc_deacetylase_ArnD"/>
</dbReference>
<evidence type="ECO:0000313" key="4">
    <source>
        <dbReference type="Proteomes" id="UP001250858"/>
    </source>
</evidence>
<feature type="compositionally biased region" description="Low complexity" evidence="1">
    <location>
        <begin position="1"/>
        <end position="10"/>
    </location>
</feature>
<dbReference type="PANTHER" id="PTHR10587">
    <property type="entry name" value="GLYCOSYL TRANSFERASE-RELATED"/>
    <property type="match status" value="1"/>
</dbReference>
<reference evidence="3 4" key="1">
    <citation type="submission" date="2023-09" db="EMBL/GenBank/DDBJ databases">
        <title>Complete genome of Streptomyces roseicoloratus T14.</title>
        <authorList>
            <person name="Bashizi T."/>
            <person name="Kim M.-J."/>
            <person name="Lee G."/>
            <person name="Tagele S.B."/>
            <person name="Shin J.-H."/>
        </authorList>
    </citation>
    <scope>NUCLEOTIDE SEQUENCE [LARGE SCALE GENOMIC DNA]</scope>
    <source>
        <strain evidence="3 4">T14</strain>
    </source>
</reference>
<feature type="region of interest" description="Disordered" evidence="1">
    <location>
        <begin position="384"/>
        <end position="406"/>
    </location>
</feature>
<dbReference type="InterPro" id="IPR011330">
    <property type="entry name" value="Glyco_hydro/deAcase_b/a-brl"/>
</dbReference>
<dbReference type="EC" id="3.-.-.-" evidence="3"/>
<evidence type="ECO:0000259" key="2">
    <source>
        <dbReference type="PROSITE" id="PS51677"/>
    </source>
</evidence>
<dbReference type="PROSITE" id="PS51677">
    <property type="entry name" value="NODB"/>
    <property type="match status" value="1"/>
</dbReference>
<dbReference type="Pfam" id="PF01522">
    <property type="entry name" value="Polysacc_deac_1"/>
    <property type="match status" value="1"/>
</dbReference>
<dbReference type="Gene3D" id="3.20.20.370">
    <property type="entry name" value="Glycoside hydrolase/deacetylase"/>
    <property type="match status" value="1"/>
</dbReference>
<keyword evidence="4" id="KW-1185">Reference proteome</keyword>
<dbReference type="InterPro" id="IPR002509">
    <property type="entry name" value="NODB_dom"/>
</dbReference>
<feature type="compositionally biased region" description="Gly residues" evidence="1">
    <location>
        <begin position="11"/>
        <end position="21"/>
    </location>
</feature>